<dbReference type="InterPro" id="IPR015797">
    <property type="entry name" value="NUDIX_hydrolase-like_dom_sf"/>
</dbReference>
<dbReference type="PROSITE" id="PS51462">
    <property type="entry name" value="NUDIX"/>
    <property type="match status" value="1"/>
</dbReference>
<evidence type="ECO:0000313" key="13">
    <source>
        <dbReference type="EMBL" id="BBA93466.1"/>
    </source>
</evidence>
<evidence type="ECO:0000313" key="14">
    <source>
        <dbReference type="EMBL" id="MDQ8833253.1"/>
    </source>
</evidence>
<sequence length="164" mass="18898">MEIWNAYTADGRLTDQILTRGKAIPKNIYHLVVECIIRHTDGSILFMKRSNLKLSYPDYFEATAGGSALAGEIAEQAILREVYEETGIILTINQLHHHTHFVAHDDQCLFHCYWAETDGDKSTIRLQAGETSDFVWVNQKDLKDFLEKELVIPRQKVYVEKLFL</sequence>
<evidence type="ECO:0000256" key="5">
    <source>
        <dbReference type="ARBA" id="ARBA00022723"/>
    </source>
</evidence>
<evidence type="ECO:0000256" key="2">
    <source>
        <dbReference type="ARBA" id="ARBA00005582"/>
    </source>
</evidence>
<dbReference type="InterPro" id="IPR047127">
    <property type="entry name" value="MutT-like"/>
</dbReference>
<dbReference type="EMBL" id="JAVIBX010000018">
    <property type="protein sequence ID" value="MDQ8833253.1"/>
    <property type="molecule type" value="Genomic_DNA"/>
</dbReference>
<dbReference type="GO" id="GO:0044716">
    <property type="term" value="F:8-oxo-GDP phosphatase activity"/>
    <property type="evidence" value="ECO:0007669"/>
    <property type="project" value="TreeGrafter"/>
</dbReference>
<dbReference type="KEGG" id="srq:SR187_9325"/>
<dbReference type="GO" id="GO:0006281">
    <property type="term" value="P:DNA repair"/>
    <property type="evidence" value="ECO:0007669"/>
    <property type="project" value="UniProtKB-KW"/>
</dbReference>
<comment type="cofactor">
    <cofactor evidence="1">
        <name>Mg(2+)</name>
        <dbReference type="ChEBI" id="CHEBI:18420"/>
    </cofactor>
</comment>
<evidence type="ECO:0000256" key="11">
    <source>
        <dbReference type="ARBA" id="ARBA00038905"/>
    </source>
</evidence>
<dbReference type="PROSITE" id="PS00893">
    <property type="entry name" value="NUDIX_BOX"/>
    <property type="match status" value="1"/>
</dbReference>
<keyword evidence="7" id="KW-0378">Hydrolase</keyword>
<proteinExistence type="inferred from homology"/>
<evidence type="ECO:0000256" key="4">
    <source>
        <dbReference type="ARBA" id="ARBA00022705"/>
    </source>
</evidence>
<dbReference type="AlphaFoldDB" id="A0A2Z5TQP0"/>
<dbReference type="GO" id="GO:0044715">
    <property type="term" value="F:8-oxo-dGDP phosphatase activity"/>
    <property type="evidence" value="ECO:0007669"/>
    <property type="project" value="TreeGrafter"/>
</dbReference>
<dbReference type="PANTHER" id="PTHR47707:SF1">
    <property type="entry name" value="NUDIX HYDROLASE FAMILY PROTEIN"/>
    <property type="match status" value="1"/>
</dbReference>
<keyword evidence="9" id="KW-0234">DNA repair</keyword>
<evidence type="ECO:0000313" key="15">
    <source>
        <dbReference type="Proteomes" id="UP000269331"/>
    </source>
</evidence>
<dbReference type="GO" id="GO:0046872">
    <property type="term" value="F:metal ion binding"/>
    <property type="evidence" value="ECO:0007669"/>
    <property type="project" value="UniProtKB-KW"/>
</dbReference>
<dbReference type="EMBL" id="AP018400">
    <property type="protein sequence ID" value="BBA93466.1"/>
    <property type="molecule type" value="Genomic_DNA"/>
</dbReference>
<accession>A0A2Z5TQP0</accession>
<dbReference type="GO" id="GO:0035539">
    <property type="term" value="F:8-oxo-7,8-dihydrodeoxyguanosine triphosphate pyrophosphatase activity"/>
    <property type="evidence" value="ECO:0007669"/>
    <property type="project" value="UniProtKB-EC"/>
</dbReference>
<keyword evidence="4" id="KW-0235">DNA replication</keyword>
<dbReference type="RefSeq" id="WP_024532982.1">
    <property type="nucleotide sequence ID" value="NZ_AP018400.1"/>
</dbReference>
<dbReference type="GO" id="GO:0006260">
    <property type="term" value="P:DNA replication"/>
    <property type="evidence" value="ECO:0007669"/>
    <property type="project" value="UniProtKB-KW"/>
</dbReference>
<evidence type="ECO:0000256" key="7">
    <source>
        <dbReference type="ARBA" id="ARBA00022801"/>
    </source>
</evidence>
<gene>
    <name evidence="14" type="ORF">RFF62_05570</name>
    <name evidence="13" type="ORF">SR187_9325</name>
</gene>
<evidence type="ECO:0000256" key="3">
    <source>
        <dbReference type="ARBA" id="ARBA00022457"/>
    </source>
</evidence>
<dbReference type="OrthoDB" id="9786032at2"/>
<name>A0A2Z5TQP0_9STRE</name>
<keyword evidence="3" id="KW-0515">Mutator protein</keyword>
<evidence type="ECO:0000259" key="12">
    <source>
        <dbReference type="PROSITE" id="PS51462"/>
    </source>
</evidence>
<dbReference type="CDD" id="cd04693">
    <property type="entry name" value="NUDIX_Hydrolase"/>
    <property type="match status" value="1"/>
</dbReference>
<evidence type="ECO:0000256" key="9">
    <source>
        <dbReference type="ARBA" id="ARBA00023204"/>
    </source>
</evidence>
<evidence type="ECO:0000313" key="16">
    <source>
        <dbReference type="Proteomes" id="UP001228446"/>
    </source>
</evidence>
<evidence type="ECO:0000256" key="1">
    <source>
        <dbReference type="ARBA" id="ARBA00001946"/>
    </source>
</evidence>
<dbReference type="Gene3D" id="3.90.79.10">
    <property type="entry name" value="Nucleoside Triphosphate Pyrophosphohydrolase"/>
    <property type="match status" value="1"/>
</dbReference>
<dbReference type="InterPro" id="IPR020084">
    <property type="entry name" value="NUDIX_hydrolase_CS"/>
</dbReference>
<keyword evidence="6" id="KW-0227">DNA damage</keyword>
<reference evidence="14 16" key="2">
    <citation type="submission" date="2023-08" db="EMBL/GenBank/DDBJ databases">
        <title>Streptococcus ruminantium-associated sheep mastitis outbreak detected in Italy is distinct from bovine isolates.</title>
        <authorList>
            <person name="Rosa M.N."/>
            <person name="Vezina B."/>
            <person name="Tola S."/>
        </authorList>
    </citation>
    <scope>NUCLEOTIDE SEQUENCE [LARGE SCALE GENOMIC DNA]</scope>
    <source>
        <strain evidence="14 16">OM6730</strain>
    </source>
</reference>
<evidence type="ECO:0000256" key="10">
    <source>
        <dbReference type="ARBA" id="ARBA00035861"/>
    </source>
</evidence>
<comment type="catalytic activity">
    <reaction evidence="10">
        <text>8-oxo-dGTP + H2O = 8-oxo-dGMP + diphosphate + H(+)</text>
        <dbReference type="Rhea" id="RHEA:31575"/>
        <dbReference type="ChEBI" id="CHEBI:15377"/>
        <dbReference type="ChEBI" id="CHEBI:15378"/>
        <dbReference type="ChEBI" id="CHEBI:33019"/>
        <dbReference type="ChEBI" id="CHEBI:63224"/>
        <dbReference type="ChEBI" id="CHEBI:77896"/>
        <dbReference type="EC" id="3.6.1.55"/>
    </reaction>
</comment>
<dbReference type="EC" id="3.6.1.55" evidence="11"/>
<dbReference type="SUPFAM" id="SSF55811">
    <property type="entry name" value="Nudix"/>
    <property type="match status" value="1"/>
</dbReference>
<comment type="similarity">
    <text evidence="2">Belongs to the Nudix hydrolase family.</text>
</comment>
<evidence type="ECO:0000256" key="8">
    <source>
        <dbReference type="ARBA" id="ARBA00022842"/>
    </source>
</evidence>
<protein>
    <recommendedName>
        <fullName evidence="11">8-oxo-dGTP diphosphatase</fullName>
        <ecNumber evidence="11">3.6.1.55</ecNumber>
    </recommendedName>
</protein>
<dbReference type="PANTHER" id="PTHR47707">
    <property type="entry name" value="8-OXO-DGTP DIPHOSPHATASE"/>
    <property type="match status" value="1"/>
</dbReference>
<reference evidence="13 15" key="1">
    <citation type="journal article" date="2018" name="Genome Biol. Evol.">
        <title>Complete Genome Sequence of Streptococcus ruminantium sp. nov. GUT-187T (=DSM 104980T =JCM 31869T), the Type Strain of S. ruminantium, and Comparison with Genome Sequences of Streptococcus suis Strains.</title>
        <authorList>
            <person name="Tohya M."/>
            <person name="Sekizaki T."/>
            <person name="Miyoshi-Akiyama T."/>
        </authorList>
    </citation>
    <scope>NUCLEOTIDE SEQUENCE [LARGE SCALE GENOMIC DNA]</scope>
    <source>
        <strain evidence="13 15">GUT187T</strain>
    </source>
</reference>
<feature type="domain" description="Nudix hydrolase" evidence="12">
    <location>
        <begin position="28"/>
        <end position="163"/>
    </location>
</feature>
<dbReference type="Proteomes" id="UP001228446">
    <property type="component" value="Unassembled WGS sequence"/>
</dbReference>
<organism evidence="13 15">
    <name type="scientific">Streptococcus ruminantium</name>
    <dbReference type="NCBI Taxonomy" id="1917441"/>
    <lineage>
        <taxon>Bacteria</taxon>
        <taxon>Bacillati</taxon>
        <taxon>Bacillota</taxon>
        <taxon>Bacilli</taxon>
        <taxon>Lactobacillales</taxon>
        <taxon>Streptococcaceae</taxon>
        <taxon>Streptococcus</taxon>
    </lineage>
</organism>
<dbReference type="InterPro" id="IPR000086">
    <property type="entry name" value="NUDIX_hydrolase_dom"/>
</dbReference>
<dbReference type="GO" id="GO:0008413">
    <property type="term" value="F:8-oxo-7,8-dihydroguanosine triphosphate pyrophosphatase activity"/>
    <property type="evidence" value="ECO:0007669"/>
    <property type="project" value="TreeGrafter"/>
</dbReference>
<keyword evidence="5" id="KW-0479">Metal-binding</keyword>
<keyword evidence="8" id="KW-0460">Magnesium</keyword>
<dbReference type="Proteomes" id="UP000269331">
    <property type="component" value="Chromosome"/>
</dbReference>
<dbReference type="GeneID" id="52230355"/>
<keyword evidence="16" id="KW-1185">Reference proteome</keyword>
<dbReference type="Pfam" id="PF00293">
    <property type="entry name" value="NUDIX"/>
    <property type="match status" value="1"/>
</dbReference>
<evidence type="ECO:0000256" key="6">
    <source>
        <dbReference type="ARBA" id="ARBA00022763"/>
    </source>
</evidence>